<dbReference type="Proteomes" id="UP000185860">
    <property type="component" value="Unassembled WGS sequence"/>
</dbReference>
<keyword evidence="1" id="KW-0812">Transmembrane</keyword>
<name>A0A1U7I423_9CYAN</name>
<dbReference type="GO" id="GO:0008641">
    <property type="term" value="F:ubiquitin-like modifier activating enzyme activity"/>
    <property type="evidence" value="ECO:0007669"/>
    <property type="project" value="InterPro"/>
</dbReference>
<accession>A0A1U7I423</accession>
<dbReference type="EMBL" id="MRCE01000057">
    <property type="protein sequence ID" value="OKH30897.1"/>
    <property type="molecule type" value="Genomic_DNA"/>
</dbReference>
<sequence>MMSDSSYPNALPILLTPHKQIQFFLVGCGGTGGFLAPMLARLIVALEKGGMPAQGTFVDFDVVDHLNVPRQNFCAVDIGFNKAEVLATRYSLAYGIKLGAYTNPFSGEMVNLQWQKLIILIGCVDNSAARIELSKVLDLTDYYYANRELPRVWWMDCGNFGQGVPAGQVLLGSTNDFEPKKAFNDLNNPNFCVNLPSPSFQHPDLLVPQPEELTNQQLSCAQITAMNAQSLFINQRVAAEAIEMLSQLVLTKSLRRFATYFHCSSGSSRSLYTSQETLMSLCN</sequence>
<evidence type="ECO:0000256" key="1">
    <source>
        <dbReference type="SAM" id="Phobius"/>
    </source>
</evidence>
<evidence type="ECO:0000259" key="2">
    <source>
        <dbReference type="Pfam" id="PF00899"/>
    </source>
</evidence>
<dbReference type="STRING" id="454136.NIES2119_29945"/>
<dbReference type="Gene3D" id="3.40.50.720">
    <property type="entry name" value="NAD(P)-binding Rossmann-like Domain"/>
    <property type="match status" value="1"/>
</dbReference>
<protein>
    <submittedName>
        <fullName evidence="3">Thiamine biosynthesis protein ThiF</fullName>
    </submittedName>
</protein>
<feature type="domain" description="THIF-type NAD/FAD binding fold" evidence="2">
    <location>
        <begin position="20"/>
        <end position="135"/>
    </location>
</feature>
<feature type="transmembrane region" description="Helical" evidence="1">
    <location>
        <begin position="20"/>
        <end position="44"/>
    </location>
</feature>
<organism evidence="3 4">
    <name type="scientific">[Phormidium ambiguum] IAM M-71</name>
    <dbReference type="NCBI Taxonomy" id="454136"/>
    <lineage>
        <taxon>Bacteria</taxon>
        <taxon>Bacillati</taxon>
        <taxon>Cyanobacteriota</taxon>
        <taxon>Cyanophyceae</taxon>
        <taxon>Oscillatoriophycideae</taxon>
        <taxon>Aerosakkonematales</taxon>
        <taxon>Aerosakkonemataceae</taxon>
        <taxon>Floridanema</taxon>
    </lineage>
</organism>
<dbReference type="InterPro" id="IPR000594">
    <property type="entry name" value="ThiF_NAD_FAD-bd"/>
</dbReference>
<evidence type="ECO:0000313" key="4">
    <source>
        <dbReference type="Proteomes" id="UP000185860"/>
    </source>
</evidence>
<dbReference type="Pfam" id="PF00899">
    <property type="entry name" value="ThiF"/>
    <property type="match status" value="1"/>
</dbReference>
<reference evidence="3 4" key="1">
    <citation type="submission" date="2016-11" db="EMBL/GenBank/DDBJ databases">
        <title>Draft Genome Sequences of Nine Cyanobacterial Strains from Diverse Habitats.</title>
        <authorList>
            <person name="Zhu T."/>
            <person name="Hou S."/>
            <person name="Lu X."/>
            <person name="Hess W.R."/>
        </authorList>
    </citation>
    <scope>NUCLEOTIDE SEQUENCE [LARGE SCALE GENOMIC DNA]</scope>
    <source>
        <strain evidence="3 4">IAM M-71</strain>
    </source>
</reference>
<keyword evidence="1" id="KW-0472">Membrane</keyword>
<dbReference type="SUPFAM" id="SSF69572">
    <property type="entry name" value="Activating enzymes of the ubiquitin-like proteins"/>
    <property type="match status" value="1"/>
</dbReference>
<gene>
    <name evidence="3" type="ORF">NIES2119_29945</name>
</gene>
<dbReference type="AlphaFoldDB" id="A0A1U7I423"/>
<dbReference type="InterPro" id="IPR035985">
    <property type="entry name" value="Ubiquitin-activating_enz"/>
</dbReference>
<proteinExistence type="predicted"/>
<evidence type="ECO:0000313" key="3">
    <source>
        <dbReference type="EMBL" id="OKH30897.1"/>
    </source>
</evidence>
<comment type="caution">
    <text evidence="3">The sequence shown here is derived from an EMBL/GenBank/DDBJ whole genome shotgun (WGS) entry which is preliminary data.</text>
</comment>
<keyword evidence="1" id="KW-1133">Transmembrane helix</keyword>